<gene>
    <name evidence="1" type="ORF">OXX778_LOCUS12499</name>
</gene>
<proteinExistence type="predicted"/>
<dbReference type="OrthoDB" id="3647690at2759"/>
<dbReference type="EMBL" id="CAJNOC010002275">
    <property type="protein sequence ID" value="CAF0923260.1"/>
    <property type="molecule type" value="Genomic_DNA"/>
</dbReference>
<sequence>MLKQQGLNLYNEYNFLKELGIEVPIKSYDRTIFAFMVKKYDTIDNYFLIDRSNENLEKLRLLDKIPTSSRQNELPKYVAIKEIEWDKDGIIGYRKKGGKIEGLCAFLHAEKKFKPSWELLENIKPGNEQEWKTSKKKKTAHFEDMMCKSEVLKCFFK</sequence>
<comment type="caution">
    <text evidence="1">The sequence shown here is derived from an EMBL/GenBank/DDBJ whole genome shotgun (WGS) entry which is preliminary data.</text>
</comment>
<reference evidence="1" key="1">
    <citation type="submission" date="2021-02" db="EMBL/GenBank/DDBJ databases">
        <authorList>
            <person name="Nowell W R."/>
        </authorList>
    </citation>
    <scope>NUCLEOTIDE SEQUENCE</scope>
    <source>
        <strain evidence="1">Ploen Becks lab</strain>
    </source>
</reference>
<dbReference type="Proteomes" id="UP000663879">
    <property type="component" value="Unassembled WGS sequence"/>
</dbReference>
<dbReference type="AlphaFoldDB" id="A0A814BAC7"/>
<accession>A0A814BAC7</accession>
<evidence type="ECO:0000313" key="1">
    <source>
        <dbReference type="EMBL" id="CAF0923260.1"/>
    </source>
</evidence>
<evidence type="ECO:0000313" key="2">
    <source>
        <dbReference type="Proteomes" id="UP000663879"/>
    </source>
</evidence>
<organism evidence="1 2">
    <name type="scientific">Brachionus calyciflorus</name>
    <dbReference type="NCBI Taxonomy" id="104777"/>
    <lineage>
        <taxon>Eukaryota</taxon>
        <taxon>Metazoa</taxon>
        <taxon>Spiralia</taxon>
        <taxon>Gnathifera</taxon>
        <taxon>Rotifera</taxon>
        <taxon>Eurotatoria</taxon>
        <taxon>Monogononta</taxon>
        <taxon>Pseudotrocha</taxon>
        <taxon>Ploima</taxon>
        <taxon>Brachionidae</taxon>
        <taxon>Brachionus</taxon>
    </lineage>
</organism>
<name>A0A814BAC7_9BILA</name>
<keyword evidence="2" id="KW-1185">Reference proteome</keyword>
<protein>
    <submittedName>
        <fullName evidence="1">Uncharacterized protein</fullName>
    </submittedName>
</protein>